<feature type="region of interest" description="Disordered" evidence="1">
    <location>
        <begin position="255"/>
        <end position="280"/>
    </location>
</feature>
<dbReference type="Proteomes" id="UP001159042">
    <property type="component" value="Unassembled WGS sequence"/>
</dbReference>
<protein>
    <recommendedName>
        <fullName evidence="2">RNase H type-1 domain-containing protein</fullName>
    </recommendedName>
</protein>
<feature type="domain" description="RNase H type-1" evidence="2">
    <location>
        <begin position="159"/>
        <end position="258"/>
    </location>
</feature>
<evidence type="ECO:0000256" key="1">
    <source>
        <dbReference type="SAM" id="MobiDB-lite"/>
    </source>
</evidence>
<evidence type="ECO:0000313" key="4">
    <source>
        <dbReference type="Proteomes" id="UP001159042"/>
    </source>
</evidence>
<dbReference type="AlphaFoldDB" id="A0AAV8VDS7"/>
<dbReference type="InterPro" id="IPR002156">
    <property type="entry name" value="RNaseH_domain"/>
</dbReference>
<proteinExistence type="predicted"/>
<dbReference type="GO" id="GO:0004523">
    <property type="term" value="F:RNA-DNA hybrid ribonuclease activity"/>
    <property type="evidence" value="ECO:0007669"/>
    <property type="project" value="InterPro"/>
</dbReference>
<keyword evidence="4" id="KW-1185">Reference proteome</keyword>
<accession>A0AAV8VDS7</accession>
<sequence>MFVVARREYLGVTIDRKLNWIEHVAKIRERTKEVSLRMFMMGRRKWGDRKFVLKALYEGMVCPMVLYTAEILGEKARDTRIRRHLRATERPFLRAISRAYRTAPTAAMAVLAGVAPWKCRRKPAEWPHPALAGWMPATTGEAQQLVIYVDASMSEEGKGLASVMRTKNGWREEGCRVEGSMGSADLETIGVHKAVIWGGEEAIRTGVIWVVVKTDAKEIVTGLTVRKQKRISLRLIRKEIMPMWEKGVTVQVQWGRRGRRKEREGRTGRQGDGQGTKEWRGERRDIWRRDDRRKDRVRFEKERWQALWDEGTTGRWMFQMWPRVNGEGAPDSGALTQVLTGHGGFRGYLGRFRLIDTDGMCECGEGVESVQHIAMECPLEGSRRVRGEAMRQVGHSIPRVDQLEPGGWDRVIAWAERIVAEGGWYIA</sequence>
<comment type="caution">
    <text evidence="3">The sequence shown here is derived from an EMBL/GenBank/DDBJ whole genome shotgun (WGS) entry which is preliminary data.</text>
</comment>
<dbReference type="EMBL" id="JANEYG010000135">
    <property type="protein sequence ID" value="KAJ8912283.1"/>
    <property type="molecule type" value="Genomic_DNA"/>
</dbReference>
<gene>
    <name evidence="3" type="ORF">NQ315_016781</name>
</gene>
<evidence type="ECO:0000259" key="2">
    <source>
        <dbReference type="Pfam" id="PF13456"/>
    </source>
</evidence>
<evidence type="ECO:0000313" key="3">
    <source>
        <dbReference type="EMBL" id="KAJ8912283.1"/>
    </source>
</evidence>
<reference evidence="3 4" key="1">
    <citation type="journal article" date="2023" name="Insect Mol. Biol.">
        <title>Genome sequencing provides insights into the evolution of gene families encoding plant cell wall-degrading enzymes in longhorned beetles.</title>
        <authorList>
            <person name="Shin N.R."/>
            <person name="Okamura Y."/>
            <person name="Kirsch R."/>
            <person name="Pauchet Y."/>
        </authorList>
    </citation>
    <scope>NUCLEOTIDE SEQUENCE [LARGE SCALE GENOMIC DNA]</scope>
    <source>
        <strain evidence="3">EAD_L_NR</strain>
    </source>
</reference>
<feature type="compositionally biased region" description="Basic and acidic residues" evidence="1">
    <location>
        <begin position="261"/>
        <end position="280"/>
    </location>
</feature>
<dbReference type="Pfam" id="PF13456">
    <property type="entry name" value="RVT_3"/>
    <property type="match status" value="1"/>
</dbReference>
<dbReference type="GO" id="GO:0003676">
    <property type="term" value="F:nucleic acid binding"/>
    <property type="evidence" value="ECO:0007669"/>
    <property type="project" value="InterPro"/>
</dbReference>
<name>A0AAV8VDS7_9CUCU</name>
<organism evidence="3 4">
    <name type="scientific">Exocentrus adspersus</name>
    <dbReference type="NCBI Taxonomy" id="1586481"/>
    <lineage>
        <taxon>Eukaryota</taxon>
        <taxon>Metazoa</taxon>
        <taxon>Ecdysozoa</taxon>
        <taxon>Arthropoda</taxon>
        <taxon>Hexapoda</taxon>
        <taxon>Insecta</taxon>
        <taxon>Pterygota</taxon>
        <taxon>Neoptera</taxon>
        <taxon>Endopterygota</taxon>
        <taxon>Coleoptera</taxon>
        <taxon>Polyphaga</taxon>
        <taxon>Cucujiformia</taxon>
        <taxon>Chrysomeloidea</taxon>
        <taxon>Cerambycidae</taxon>
        <taxon>Lamiinae</taxon>
        <taxon>Acanthocinini</taxon>
        <taxon>Exocentrus</taxon>
    </lineage>
</organism>